<dbReference type="PANTHER" id="PTHR11289:SF0">
    <property type="entry name" value="BREAST CANCER TYPE 2 SUSCEPTIBILITY PROTEIN"/>
    <property type="match status" value="1"/>
</dbReference>
<keyword evidence="6" id="KW-1185">Reference proteome</keyword>
<dbReference type="GO" id="GO:0000724">
    <property type="term" value="P:double-strand break repair via homologous recombination"/>
    <property type="evidence" value="ECO:0007669"/>
    <property type="project" value="InterPro"/>
</dbReference>
<evidence type="ECO:0000313" key="6">
    <source>
        <dbReference type="Proteomes" id="UP001055439"/>
    </source>
</evidence>
<evidence type="ECO:0000256" key="1">
    <source>
        <dbReference type="ARBA" id="ARBA00022737"/>
    </source>
</evidence>
<organism evidence="5 6">
    <name type="scientific">Musa troglodytarum</name>
    <name type="common">fe'i banana</name>
    <dbReference type="NCBI Taxonomy" id="320322"/>
    <lineage>
        <taxon>Eukaryota</taxon>
        <taxon>Viridiplantae</taxon>
        <taxon>Streptophyta</taxon>
        <taxon>Embryophyta</taxon>
        <taxon>Tracheophyta</taxon>
        <taxon>Spermatophyta</taxon>
        <taxon>Magnoliopsida</taxon>
        <taxon>Liliopsida</taxon>
        <taxon>Zingiberales</taxon>
        <taxon>Musaceae</taxon>
        <taxon>Musa</taxon>
    </lineage>
</organism>
<dbReference type="Proteomes" id="UP001055439">
    <property type="component" value="Chromosome 8"/>
</dbReference>
<reference evidence="5" key="1">
    <citation type="submission" date="2022-05" db="EMBL/GenBank/DDBJ databases">
        <title>The Musa troglodytarum L. genome provides insights into the mechanism of non-climacteric behaviour and enrichment of carotenoids.</title>
        <authorList>
            <person name="Wang J."/>
        </authorList>
    </citation>
    <scope>NUCLEOTIDE SEQUENCE</scope>
    <source>
        <tissue evidence="5">Leaf</tissue>
    </source>
</reference>
<evidence type="ECO:0000256" key="3">
    <source>
        <dbReference type="ARBA" id="ARBA00023204"/>
    </source>
</evidence>
<dbReference type="Pfam" id="PF00634">
    <property type="entry name" value="BRCA2"/>
    <property type="match status" value="2"/>
</dbReference>
<dbReference type="PROSITE" id="PS50138">
    <property type="entry name" value="BRCA2_REPEAT"/>
    <property type="match status" value="1"/>
</dbReference>
<gene>
    <name evidence="5" type="ORF">MUK42_34478</name>
</gene>
<evidence type="ECO:0000256" key="4">
    <source>
        <dbReference type="SAM" id="MobiDB-lite"/>
    </source>
</evidence>
<keyword evidence="3" id="KW-0234">DNA repair</keyword>
<dbReference type="PANTHER" id="PTHR11289">
    <property type="entry name" value="BREAST CANCER TYPE 2 SUSCEPTIBILITY PROTEIN BRCA2"/>
    <property type="match status" value="1"/>
</dbReference>
<dbReference type="GO" id="GO:0006355">
    <property type="term" value="P:regulation of DNA-templated transcription"/>
    <property type="evidence" value="ECO:0007669"/>
    <property type="project" value="TreeGrafter"/>
</dbReference>
<evidence type="ECO:0000313" key="5">
    <source>
        <dbReference type="EMBL" id="URE40196.1"/>
    </source>
</evidence>
<keyword evidence="1" id="KW-0677">Repeat</keyword>
<proteinExistence type="predicted"/>
<feature type="compositionally biased region" description="Polar residues" evidence="4">
    <location>
        <begin position="58"/>
        <end position="69"/>
    </location>
</feature>
<accession>A0A9E7HTB2</accession>
<keyword evidence="2" id="KW-0227">DNA damage</keyword>
<dbReference type="OrthoDB" id="21095at2759"/>
<protein>
    <submittedName>
        <fullName evidence="5">BRCA2, helical</fullName>
    </submittedName>
</protein>
<dbReference type="InterPro" id="IPR002093">
    <property type="entry name" value="BRCA2_repeat"/>
</dbReference>
<evidence type="ECO:0000256" key="2">
    <source>
        <dbReference type="ARBA" id="ARBA00022763"/>
    </source>
</evidence>
<sequence>MYFLLQILARPKLPEGRDGSRGDGERFPMFRTGTGRAVSVSESSIRKARSVLGGAGDTDTSGIETTSGGQDDRFPLFRTGSGRDKITLDVGAKDEVFPMFSTGSGKLVTVKESSIRKAAAIFIGEYMEKGY</sequence>
<feature type="region of interest" description="Disordered" evidence="4">
    <location>
        <begin position="52"/>
        <end position="76"/>
    </location>
</feature>
<dbReference type="AlphaFoldDB" id="A0A9E7HTB2"/>
<name>A0A9E7HTB2_9LILI</name>
<dbReference type="InterPro" id="IPR015525">
    <property type="entry name" value="BRCA2"/>
</dbReference>
<dbReference type="EMBL" id="CP097510">
    <property type="protein sequence ID" value="URE40196.1"/>
    <property type="molecule type" value="Genomic_DNA"/>
</dbReference>